<keyword evidence="3 11" id="KW-0812">Transmembrane</keyword>
<comment type="similarity">
    <text evidence="11">Belongs to the chloride channel (TC 2.A.49) family.</text>
</comment>
<feature type="compositionally biased region" description="Polar residues" evidence="12">
    <location>
        <begin position="21"/>
        <end position="30"/>
    </location>
</feature>
<name>A0ABD3WTK4_SINWO</name>
<dbReference type="AlphaFoldDB" id="A0ABD3WTK4"/>
<feature type="domain" description="CBS" evidence="13">
    <location>
        <begin position="730"/>
        <end position="786"/>
    </location>
</feature>
<feature type="transmembrane region" description="Helical" evidence="11">
    <location>
        <begin position="212"/>
        <end position="230"/>
    </location>
</feature>
<dbReference type="Pfam" id="PF00571">
    <property type="entry name" value="CBS"/>
    <property type="match status" value="1"/>
</dbReference>
<feature type="transmembrane region" description="Helical" evidence="11">
    <location>
        <begin position="397"/>
        <end position="418"/>
    </location>
</feature>
<evidence type="ECO:0000256" key="6">
    <source>
        <dbReference type="ARBA" id="ARBA00023065"/>
    </source>
</evidence>
<proteinExistence type="inferred from homology"/>
<dbReference type="Pfam" id="PF00654">
    <property type="entry name" value="Voltage_CLC"/>
    <property type="match status" value="1"/>
</dbReference>
<dbReference type="Proteomes" id="UP001634394">
    <property type="component" value="Unassembled WGS sequence"/>
</dbReference>
<evidence type="ECO:0000313" key="15">
    <source>
        <dbReference type="Proteomes" id="UP001634394"/>
    </source>
</evidence>
<evidence type="ECO:0000256" key="5">
    <source>
        <dbReference type="ARBA" id="ARBA00022989"/>
    </source>
</evidence>
<dbReference type="PROSITE" id="PS51371">
    <property type="entry name" value="CBS"/>
    <property type="match status" value="1"/>
</dbReference>
<keyword evidence="5 11" id="KW-1133">Transmembrane helix</keyword>
<evidence type="ECO:0000256" key="1">
    <source>
        <dbReference type="ARBA" id="ARBA00004141"/>
    </source>
</evidence>
<keyword evidence="2 11" id="KW-0813">Transport</keyword>
<keyword evidence="6 11" id="KW-0406">Ion transport</keyword>
<feature type="transmembrane region" description="Helical" evidence="11">
    <location>
        <begin position="163"/>
        <end position="191"/>
    </location>
</feature>
<reference evidence="14 15" key="1">
    <citation type="submission" date="2024-11" db="EMBL/GenBank/DDBJ databases">
        <title>Chromosome-level genome assembly of the freshwater bivalve Anodonta woodiana.</title>
        <authorList>
            <person name="Chen X."/>
        </authorList>
    </citation>
    <scope>NUCLEOTIDE SEQUENCE [LARGE SCALE GENOMIC DNA]</scope>
    <source>
        <strain evidence="14">MN2024</strain>
        <tissue evidence="14">Gills</tissue>
    </source>
</reference>
<keyword evidence="9 11" id="KW-0868">Chloride</keyword>
<evidence type="ECO:0000256" key="4">
    <source>
        <dbReference type="ARBA" id="ARBA00022737"/>
    </source>
</evidence>
<dbReference type="PANTHER" id="PTHR11689:SF136">
    <property type="entry name" value="H(+)_CL(-) EXCHANGE TRANSPORTER 7"/>
    <property type="match status" value="1"/>
</dbReference>
<comment type="subcellular location">
    <subcellularLocation>
        <location evidence="1 11">Membrane</location>
        <topology evidence="1 11">Multi-pass membrane protein</topology>
    </subcellularLocation>
</comment>
<evidence type="ECO:0000259" key="13">
    <source>
        <dbReference type="PROSITE" id="PS51371"/>
    </source>
</evidence>
<comment type="caution">
    <text evidence="14">The sequence shown here is derived from an EMBL/GenBank/DDBJ whole genome shotgun (WGS) entry which is preliminary data.</text>
</comment>
<evidence type="ECO:0000256" key="11">
    <source>
        <dbReference type="RuleBase" id="RU361221"/>
    </source>
</evidence>
<evidence type="ECO:0000256" key="10">
    <source>
        <dbReference type="PROSITE-ProRule" id="PRU00703"/>
    </source>
</evidence>
<dbReference type="Gene3D" id="3.10.580.10">
    <property type="entry name" value="CBS-domain"/>
    <property type="match status" value="1"/>
</dbReference>
<dbReference type="InterPro" id="IPR046342">
    <property type="entry name" value="CBS_dom_sf"/>
</dbReference>
<dbReference type="CDD" id="cd04591">
    <property type="entry name" value="CBS_pair_voltage-gated_CLC_euk_bac"/>
    <property type="match status" value="1"/>
</dbReference>
<dbReference type="SMART" id="SM00116">
    <property type="entry name" value="CBS"/>
    <property type="match status" value="2"/>
</dbReference>
<dbReference type="InterPro" id="IPR051280">
    <property type="entry name" value="Cl-channel/antiporter"/>
</dbReference>
<dbReference type="InterPro" id="IPR001807">
    <property type="entry name" value="ClC"/>
</dbReference>
<feature type="transmembrane region" description="Helical" evidence="11">
    <location>
        <begin position="531"/>
        <end position="553"/>
    </location>
</feature>
<dbReference type="PANTHER" id="PTHR11689">
    <property type="entry name" value="CHLORIDE CHANNEL PROTEIN CLC FAMILY MEMBER"/>
    <property type="match status" value="1"/>
</dbReference>
<keyword evidence="4" id="KW-0677">Repeat</keyword>
<dbReference type="Gene3D" id="1.10.3080.10">
    <property type="entry name" value="Clc chloride channel"/>
    <property type="match status" value="1"/>
</dbReference>
<keyword evidence="7 10" id="KW-0129">CBS domain</keyword>
<evidence type="ECO:0000256" key="2">
    <source>
        <dbReference type="ARBA" id="ARBA00022448"/>
    </source>
</evidence>
<dbReference type="EMBL" id="JBJQND010000005">
    <property type="protein sequence ID" value="KAL3877294.1"/>
    <property type="molecule type" value="Genomic_DNA"/>
</dbReference>
<dbReference type="GO" id="GO:0005254">
    <property type="term" value="F:chloride channel activity"/>
    <property type="evidence" value="ECO:0007669"/>
    <property type="project" value="UniProtKB-UniRule"/>
</dbReference>
<dbReference type="InterPro" id="IPR000644">
    <property type="entry name" value="CBS_dom"/>
</dbReference>
<dbReference type="InterPro" id="IPR014743">
    <property type="entry name" value="Cl-channel_core"/>
</dbReference>
<sequence length="798" mass="89090">MAENERSNEKTPLLSDRSNRSRPYSQSSEELNSVLINSTIEESFERVDTSVRVHEEAKPENATPDIKIETDTFVLSGRYESLDYDICENEIYQKDEKQRITKWQIRKELARWFIMGMIGIVTGLVATLIDVCVQVTSKAKFDYIKEYINDCAGNLCLAVPFMIWIGFNVAIVAVGTLLTVYIAPVAAGSGIPLIKCYLNGVKVPYVVRLKTLFVKVIGVISAVTGGLVVGKEGPMIHSGSVIAAGISQGRSTTFKFDLKIFKYFRNDTEKRDFVSGGAAAGVAAAFGAPIGGVLFSLEEGASFWNQALTWRIFFASMLSTFTLNVIASYRNGHALDLSSPGLFNFGKFNTTNYAAVEIPFFLIMGAIGGFLGAIFNQVNYHLTMFRQRYVYRPWTKVVEAMLVAGFTAVVGYIIIYFFNDCEPMREEPKSYPVQFFCPDGQYSSTVSIFFQTPEEGVKHLFHDVVGTYKPVTLALYCIAYFIIACWTYGLCIPSGLFIPGLLIGAAWGRLFGIAVGAMFPAATWVDVGKYSLIGAAAQLGGIVRMTISLTVIIVEATGNVTFGFPIMVVLIIAKWIGDLINEGIYDMHIHIQGVPILGWEPPVMSSNISAREVMSHPVSVFRTKEKVGRIVDILKNETHNGFPVVRDYDPSAEQSDDTETFGTFHGLVLRSQLLILLKRKVFKENPDYNKIVSTMKLEDFRDAYPRFPPIQRIHISPHERDFTIDLNVFMNPGTYTISDCASLPRIFKLFRALGLRHVVVTNRRNQVIGIVTRKDLARYKVSRHRGRISMEELLISQP</sequence>
<feature type="transmembrane region" description="Helical" evidence="11">
    <location>
        <begin position="109"/>
        <end position="129"/>
    </location>
</feature>
<evidence type="ECO:0000313" key="14">
    <source>
        <dbReference type="EMBL" id="KAL3877294.1"/>
    </source>
</evidence>
<dbReference type="SUPFAM" id="SSF81340">
    <property type="entry name" value="Clc chloride channel"/>
    <property type="match status" value="1"/>
</dbReference>
<evidence type="ECO:0000256" key="9">
    <source>
        <dbReference type="ARBA" id="ARBA00023214"/>
    </source>
</evidence>
<evidence type="ECO:0000256" key="3">
    <source>
        <dbReference type="ARBA" id="ARBA00022692"/>
    </source>
</evidence>
<organism evidence="14 15">
    <name type="scientific">Sinanodonta woodiana</name>
    <name type="common">Chinese pond mussel</name>
    <name type="synonym">Anodonta woodiana</name>
    <dbReference type="NCBI Taxonomy" id="1069815"/>
    <lineage>
        <taxon>Eukaryota</taxon>
        <taxon>Metazoa</taxon>
        <taxon>Spiralia</taxon>
        <taxon>Lophotrochozoa</taxon>
        <taxon>Mollusca</taxon>
        <taxon>Bivalvia</taxon>
        <taxon>Autobranchia</taxon>
        <taxon>Heteroconchia</taxon>
        <taxon>Palaeoheterodonta</taxon>
        <taxon>Unionida</taxon>
        <taxon>Unionoidea</taxon>
        <taxon>Unionidae</taxon>
        <taxon>Unioninae</taxon>
        <taxon>Sinanodonta</taxon>
    </lineage>
</organism>
<feature type="region of interest" description="Disordered" evidence="12">
    <location>
        <begin position="1"/>
        <end position="30"/>
    </location>
</feature>
<keyword evidence="8 11" id="KW-0472">Membrane</keyword>
<dbReference type="PRINTS" id="PR00762">
    <property type="entry name" value="CLCHANNEL"/>
</dbReference>
<feature type="transmembrane region" description="Helical" evidence="11">
    <location>
        <begin position="496"/>
        <end position="519"/>
    </location>
</feature>
<keyword evidence="15" id="KW-1185">Reference proteome</keyword>
<dbReference type="SUPFAM" id="SSF54631">
    <property type="entry name" value="CBS-domain pair"/>
    <property type="match status" value="1"/>
</dbReference>
<evidence type="ECO:0000256" key="8">
    <source>
        <dbReference type="ARBA" id="ARBA00023136"/>
    </source>
</evidence>
<evidence type="ECO:0000256" key="7">
    <source>
        <dbReference type="ARBA" id="ARBA00023122"/>
    </source>
</evidence>
<dbReference type="GO" id="GO:0016020">
    <property type="term" value="C:membrane"/>
    <property type="evidence" value="ECO:0007669"/>
    <property type="project" value="UniProtKB-SubCell"/>
</dbReference>
<feature type="transmembrane region" description="Helical" evidence="11">
    <location>
        <begin position="308"/>
        <end position="329"/>
    </location>
</feature>
<protein>
    <recommendedName>
        <fullName evidence="11">Chloride channel protein</fullName>
    </recommendedName>
</protein>
<feature type="transmembrane region" description="Helical" evidence="11">
    <location>
        <begin position="273"/>
        <end position="296"/>
    </location>
</feature>
<evidence type="ECO:0000256" key="12">
    <source>
        <dbReference type="SAM" id="MobiDB-lite"/>
    </source>
</evidence>
<feature type="transmembrane region" description="Helical" evidence="11">
    <location>
        <begin position="560"/>
        <end position="577"/>
    </location>
</feature>
<feature type="transmembrane region" description="Helical" evidence="11">
    <location>
        <begin position="358"/>
        <end position="376"/>
    </location>
</feature>
<dbReference type="CDD" id="cd03685">
    <property type="entry name" value="ClC_6_like"/>
    <property type="match status" value="1"/>
</dbReference>
<feature type="transmembrane region" description="Helical" evidence="11">
    <location>
        <begin position="471"/>
        <end position="489"/>
    </location>
</feature>
<accession>A0ABD3WTK4</accession>
<gene>
    <name evidence="14" type="ORF">ACJMK2_035024</name>
</gene>